<dbReference type="EMBL" id="UYSU01042418">
    <property type="protein sequence ID" value="VDM03758.1"/>
    <property type="molecule type" value="Genomic_DNA"/>
</dbReference>
<protein>
    <submittedName>
        <fullName evidence="4">CTNNB1_binding domain-containing protein</fullName>
    </submittedName>
</protein>
<proteinExistence type="predicted"/>
<gene>
    <name evidence="2" type="ORF">SSLN_LOCUS17372</name>
</gene>
<name>A0A183TLM4_SCHSO</name>
<reference evidence="4" key="1">
    <citation type="submission" date="2016-06" db="UniProtKB">
        <authorList>
            <consortium name="WormBaseParasite"/>
        </authorList>
    </citation>
    <scope>IDENTIFICATION</scope>
</reference>
<dbReference type="WBParaSite" id="SSLN_0001803301-mRNA-1">
    <property type="protein sequence ID" value="SSLN_0001803301-mRNA-1"/>
    <property type="gene ID" value="SSLN_0001803301"/>
</dbReference>
<evidence type="ECO:0000256" key="1">
    <source>
        <dbReference type="SAM" id="MobiDB-lite"/>
    </source>
</evidence>
<evidence type="ECO:0000313" key="2">
    <source>
        <dbReference type="EMBL" id="VDM03758.1"/>
    </source>
</evidence>
<feature type="region of interest" description="Disordered" evidence="1">
    <location>
        <begin position="1"/>
        <end position="54"/>
    </location>
</feature>
<accession>A0A183TLM4</accession>
<keyword evidence="3" id="KW-1185">Reference proteome</keyword>
<feature type="compositionally biased region" description="Polar residues" evidence="1">
    <location>
        <begin position="42"/>
        <end position="54"/>
    </location>
</feature>
<evidence type="ECO:0000313" key="4">
    <source>
        <dbReference type="WBParaSite" id="SSLN_0001803301-mRNA-1"/>
    </source>
</evidence>
<organism evidence="4">
    <name type="scientific">Schistocephalus solidus</name>
    <name type="common">Tapeworm</name>
    <dbReference type="NCBI Taxonomy" id="70667"/>
    <lineage>
        <taxon>Eukaryota</taxon>
        <taxon>Metazoa</taxon>
        <taxon>Spiralia</taxon>
        <taxon>Lophotrochozoa</taxon>
        <taxon>Platyhelminthes</taxon>
        <taxon>Cestoda</taxon>
        <taxon>Eucestoda</taxon>
        <taxon>Diphyllobothriidea</taxon>
        <taxon>Diphyllobothriidae</taxon>
        <taxon>Schistocephalus</taxon>
    </lineage>
</organism>
<reference evidence="2 3" key="2">
    <citation type="submission" date="2018-11" db="EMBL/GenBank/DDBJ databases">
        <authorList>
            <consortium name="Pathogen Informatics"/>
        </authorList>
    </citation>
    <scope>NUCLEOTIDE SEQUENCE [LARGE SCALE GENOMIC DNA]</scope>
    <source>
        <strain evidence="2 3">NST_G2</strain>
    </source>
</reference>
<sequence>MDGSLLLNPVEKSEVAAAGPVTSLNHQEEDDEEEEEIKRPTQIHTSTDTKLSNG</sequence>
<dbReference type="AlphaFoldDB" id="A0A183TLM4"/>
<evidence type="ECO:0000313" key="3">
    <source>
        <dbReference type="Proteomes" id="UP000275846"/>
    </source>
</evidence>
<dbReference type="Proteomes" id="UP000275846">
    <property type="component" value="Unassembled WGS sequence"/>
</dbReference>